<reference evidence="2 3" key="1">
    <citation type="submission" date="2024-01" db="EMBL/GenBank/DDBJ databases">
        <title>Comparative genomics of Cryptococcus and Kwoniella reveals pathogenesis evolution and contrasting modes of karyotype evolution via chromosome fusion or intercentromeric recombination.</title>
        <authorList>
            <person name="Coelho M.A."/>
            <person name="David-Palma M."/>
            <person name="Shea T."/>
            <person name="Bowers K."/>
            <person name="McGinley-Smith S."/>
            <person name="Mohammad A.W."/>
            <person name="Gnirke A."/>
            <person name="Yurkov A.M."/>
            <person name="Nowrousian M."/>
            <person name="Sun S."/>
            <person name="Cuomo C.A."/>
            <person name="Heitman J."/>
        </authorList>
    </citation>
    <scope>NUCLEOTIDE SEQUENCE [LARGE SCALE GENOMIC DNA]</scope>
    <source>
        <strain evidence="2 3">CBS 6074</strain>
    </source>
</reference>
<feature type="compositionally biased region" description="Low complexity" evidence="1">
    <location>
        <begin position="388"/>
        <end position="404"/>
    </location>
</feature>
<name>A0AAX4JNA9_9TREE</name>
<dbReference type="AlphaFoldDB" id="A0AAX4JNA9"/>
<feature type="compositionally biased region" description="Polar residues" evidence="1">
    <location>
        <begin position="558"/>
        <end position="569"/>
    </location>
</feature>
<feature type="compositionally biased region" description="Low complexity" evidence="1">
    <location>
        <begin position="500"/>
        <end position="515"/>
    </location>
</feature>
<feature type="compositionally biased region" description="Low complexity" evidence="1">
    <location>
        <begin position="328"/>
        <end position="353"/>
    </location>
</feature>
<feature type="region of interest" description="Disordered" evidence="1">
    <location>
        <begin position="592"/>
        <end position="694"/>
    </location>
</feature>
<feature type="compositionally biased region" description="Basic residues" evidence="1">
    <location>
        <begin position="944"/>
        <end position="953"/>
    </location>
</feature>
<dbReference type="GeneID" id="91092456"/>
<dbReference type="EMBL" id="CP144099">
    <property type="protein sequence ID" value="WWC86905.1"/>
    <property type="molecule type" value="Genomic_DNA"/>
</dbReference>
<feature type="compositionally biased region" description="Basic residues" evidence="1">
    <location>
        <begin position="477"/>
        <end position="489"/>
    </location>
</feature>
<feature type="compositionally biased region" description="Polar residues" evidence="1">
    <location>
        <begin position="606"/>
        <end position="616"/>
    </location>
</feature>
<evidence type="ECO:0000256" key="1">
    <source>
        <dbReference type="SAM" id="MobiDB-lite"/>
    </source>
</evidence>
<feature type="compositionally biased region" description="Polar residues" evidence="1">
    <location>
        <begin position="630"/>
        <end position="657"/>
    </location>
</feature>
<accession>A0AAX4JNA9</accession>
<keyword evidence="3" id="KW-1185">Reference proteome</keyword>
<feature type="compositionally biased region" description="Low complexity" evidence="1">
    <location>
        <begin position="671"/>
        <end position="683"/>
    </location>
</feature>
<feature type="compositionally biased region" description="Pro residues" evidence="1">
    <location>
        <begin position="184"/>
        <end position="193"/>
    </location>
</feature>
<feature type="region of interest" description="Disordered" evidence="1">
    <location>
        <begin position="822"/>
        <end position="867"/>
    </location>
</feature>
<feature type="region of interest" description="Disordered" evidence="1">
    <location>
        <begin position="1"/>
        <end position="61"/>
    </location>
</feature>
<feature type="compositionally biased region" description="Low complexity" evidence="1">
    <location>
        <begin position="915"/>
        <end position="934"/>
    </location>
</feature>
<feature type="region of interest" description="Disordered" evidence="1">
    <location>
        <begin position="907"/>
        <end position="996"/>
    </location>
</feature>
<dbReference type="RefSeq" id="XP_066073668.1">
    <property type="nucleotide sequence ID" value="XM_066217571.1"/>
</dbReference>
<feature type="compositionally biased region" description="Pro residues" evidence="1">
    <location>
        <begin position="407"/>
        <end position="416"/>
    </location>
</feature>
<feature type="compositionally biased region" description="Polar residues" evidence="1">
    <location>
        <begin position="842"/>
        <end position="851"/>
    </location>
</feature>
<sequence>MEPEASTSNSSSSSSSSPIETMISSSSQTQAQTQAKKGFLSRLRRTPSTSPYTQPTHAASTSAVISINQANSKTASSIENRVVKKNQVGVPIMMGMNRSEEIFGPSTSVKHGFGIEDELEWERVRTLPRVRLVPPPEEQTEPIMLYPPPHMVRPSTPPPILPHPFLSPPSSPPTSPPRLSTRPGSPPQSPPKRPQSIYSQSPTWAGMADGFVLPPPKFSRNSTGWSSTAFGGNNIVMPKKRAEVNEDRRKRMSAVIGSPPRSPPAIVVSGMMRSLESQEEIAANKRMRVDEEVKVVQPIKEHTLPNIIVDGSTDLTSPPIDMDIDQVPIAPSIPDISSPSSPILSLPEAAAPPQSETVQPQPQPKEKAKIPASPTKTPVPKAVRRSRALSLSAAFSSSSSLKSSEVPPLPDLPSRPPIRKQKSLKKFFFSSSTPPDIVMASSSAPPLPDLPLQERNAVSENVATKEDKEKREDKPSKGKKILQRARSKPSLKIDVKVAKPSSSISPSPATPALSTGRTDISVSQVETPSSAPANQPRGLSKRFSLSNMSQAFKKKSHSTPVSATASSGSPIPMVPDLPEVYKKQKDIKGKVLESAVPISPRKSKTVDSADTTNEILTPTGLPRRSDSLKAIQSLTFTQEEEPTSQQPNLDETVSPSILTEEPQSLLPAFEVSSVSTSATASGSRSRDRSDSPDLSVKSISTIDIDDIDASTDIDGDLEDEQELIHAQLMHVSPRTRRDPTQSISLQEFLSSPPGKTSNVVIVPTKGLRRSVEAVVVLGNPSLYNLQSPPFTSASEPIQEVEKEEEANSSIEIPDQHMILERRGSETESEETISTPMEDYTETFPSNPNQVLENDEEPTPKASSSRISQQTIIQNVSANGNGIEDGNNDFNFDLQSLPSDIVLVETPPQLPNVPCNTEVSTSTTQNTNTPNTLKNRFVSPEALLKRLHSSRKQQQHPTPYPHHSKKGSGSNSTRNKDKDENKENTHRESMISFKDIPLPPLPISSELDQFSSLKREMQLRSLKFESLGLNFQEWNERQLEDLLANA</sequence>
<evidence type="ECO:0000313" key="3">
    <source>
        <dbReference type="Proteomes" id="UP001355207"/>
    </source>
</evidence>
<proteinExistence type="predicted"/>
<feature type="region of interest" description="Disordered" evidence="1">
    <location>
        <begin position="242"/>
        <end position="266"/>
    </location>
</feature>
<feature type="region of interest" description="Disordered" evidence="1">
    <location>
        <begin position="309"/>
        <end position="576"/>
    </location>
</feature>
<organism evidence="2 3">
    <name type="scientific">Kwoniella dendrophila CBS 6074</name>
    <dbReference type="NCBI Taxonomy" id="1295534"/>
    <lineage>
        <taxon>Eukaryota</taxon>
        <taxon>Fungi</taxon>
        <taxon>Dikarya</taxon>
        <taxon>Basidiomycota</taxon>
        <taxon>Agaricomycotina</taxon>
        <taxon>Tremellomycetes</taxon>
        <taxon>Tremellales</taxon>
        <taxon>Cryptococcaceae</taxon>
        <taxon>Kwoniella</taxon>
    </lineage>
</organism>
<feature type="compositionally biased region" description="Polar residues" evidence="1">
    <location>
        <begin position="46"/>
        <end position="61"/>
    </location>
</feature>
<protein>
    <submittedName>
        <fullName evidence="2">Uncharacterized protein</fullName>
    </submittedName>
</protein>
<dbReference type="Proteomes" id="UP001355207">
    <property type="component" value="Chromosome 2"/>
</dbReference>
<feature type="compositionally biased region" description="Basic and acidic residues" evidence="1">
    <location>
        <begin position="463"/>
        <end position="476"/>
    </location>
</feature>
<feature type="compositionally biased region" description="Basic and acidic residues" evidence="1">
    <location>
        <begin position="973"/>
        <end position="988"/>
    </location>
</feature>
<gene>
    <name evidence="2" type="ORF">L201_001784</name>
</gene>
<evidence type="ECO:0000313" key="2">
    <source>
        <dbReference type="EMBL" id="WWC86905.1"/>
    </source>
</evidence>
<feature type="compositionally biased region" description="Pro residues" evidence="1">
    <location>
        <begin position="145"/>
        <end position="176"/>
    </location>
</feature>
<feature type="region of interest" description="Disordered" evidence="1">
    <location>
        <begin position="141"/>
        <end position="201"/>
    </location>
</feature>
<feature type="compositionally biased region" description="Polar residues" evidence="1">
    <location>
        <begin position="516"/>
        <end position="533"/>
    </location>
</feature>
<feature type="compositionally biased region" description="Low complexity" evidence="1">
    <location>
        <begin position="1"/>
        <end position="35"/>
    </location>
</feature>